<dbReference type="Proteomes" id="UP000316639">
    <property type="component" value="Unassembled WGS sequence"/>
</dbReference>
<dbReference type="PANTHER" id="PTHR22847">
    <property type="entry name" value="WD40 REPEAT PROTEIN"/>
    <property type="match status" value="1"/>
</dbReference>
<evidence type="ECO:0000256" key="1">
    <source>
        <dbReference type="ARBA" id="ARBA00022574"/>
    </source>
</evidence>
<dbReference type="PROSITE" id="PS50082">
    <property type="entry name" value="WD_REPEATS_2"/>
    <property type="match status" value="12"/>
</dbReference>
<evidence type="ECO:0000256" key="3">
    <source>
        <dbReference type="PROSITE-ProRule" id="PRU00221"/>
    </source>
</evidence>
<feature type="repeat" description="WD" evidence="3">
    <location>
        <begin position="679"/>
        <end position="720"/>
    </location>
</feature>
<keyword evidence="1 3" id="KW-0853">WD repeat</keyword>
<dbReference type="CDD" id="cd00200">
    <property type="entry name" value="WD40"/>
    <property type="match status" value="2"/>
</dbReference>
<dbReference type="InterPro" id="IPR015943">
    <property type="entry name" value="WD40/YVTN_repeat-like_dom_sf"/>
</dbReference>
<feature type="repeat" description="WD" evidence="3">
    <location>
        <begin position="595"/>
        <end position="636"/>
    </location>
</feature>
<feature type="repeat" description="WD" evidence="3">
    <location>
        <begin position="846"/>
        <end position="878"/>
    </location>
</feature>
<evidence type="ECO:0000313" key="6">
    <source>
        <dbReference type="Proteomes" id="UP000316639"/>
    </source>
</evidence>
<dbReference type="Gene3D" id="2.130.10.10">
    <property type="entry name" value="YVTN repeat-like/Quinoprotein amine dehydrogenase"/>
    <property type="match status" value="4"/>
</dbReference>
<dbReference type="SUPFAM" id="SSF50978">
    <property type="entry name" value="WD40 repeat-like"/>
    <property type="match status" value="2"/>
</dbReference>
<feature type="repeat" description="WD" evidence="3">
    <location>
        <begin position="721"/>
        <end position="761"/>
    </location>
</feature>
<dbReference type="Pfam" id="PF00400">
    <property type="entry name" value="WD40"/>
    <property type="match status" value="12"/>
</dbReference>
<dbReference type="RefSeq" id="WP_146353722.1">
    <property type="nucleotide sequence ID" value="NZ_VOBR01000012.1"/>
</dbReference>
<feature type="domain" description="Novel STAND NTPase 1" evidence="4">
    <location>
        <begin position="100"/>
        <end position="454"/>
    </location>
</feature>
<feature type="repeat" description="WD" evidence="3">
    <location>
        <begin position="804"/>
        <end position="845"/>
    </location>
</feature>
<feature type="repeat" description="WD" evidence="3">
    <location>
        <begin position="762"/>
        <end position="803"/>
    </location>
</feature>
<dbReference type="InterPro" id="IPR001680">
    <property type="entry name" value="WD40_rpt"/>
</dbReference>
<dbReference type="PROSITE" id="PS50294">
    <property type="entry name" value="WD_REPEATS_REGION"/>
    <property type="match status" value="10"/>
</dbReference>
<evidence type="ECO:0000313" key="5">
    <source>
        <dbReference type="EMBL" id="TWP50560.1"/>
    </source>
</evidence>
<gene>
    <name evidence="5" type="ORF">FKR81_20560</name>
</gene>
<organism evidence="5 6">
    <name type="scientific">Lentzea tibetensis</name>
    <dbReference type="NCBI Taxonomy" id="2591470"/>
    <lineage>
        <taxon>Bacteria</taxon>
        <taxon>Bacillati</taxon>
        <taxon>Actinomycetota</taxon>
        <taxon>Actinomycetes</taxon>
        <taxon>Pseudonocardiales</taxon>
        <taxon>Pseudonocardiaceae</taxon>
        <taxon>Lentzea</taxon>
    </lineage>
</organism>
<dbReference type="AlphaFoldDB" id="A0A563ESD9"/>
<proteinExistence type="predicted"/>
<feature type="repeat" description="WD" evidence="3">
    <location>
        <begin position="1015"/>
        <end position="1056"/>
    </location>
</feature>
<feature type="repeat" description="WD" evidence="3">
    <location>
        <begin position="941"/>
        <end position="973"/>
    </location>
</feature>
<evidence type="ECO:0000259" key="4">
    <source>
        <dbReference type="Pfam" id="PF20703"/>
    </source>
</evidence>
<dbReference type="Pfam" id="PF20703">
    <property type="entry name" value="nSTAND1"/>
    <property type="match status" value="1"/>
</dbReference>
<feature type="repeat" description="WD" evidence="3">
    <location>
        <begin position="884"/>
        <end position="916"/>
    </location>
</feature>
<dbReference type="InterPro" id="IPR020472">
    <property type="entry name" value="WD40_PAC1"/>
</dbReference>
<feature type="repeat" description="WD" evidence="3">
    <location>
        <begin position="974"/>
        <end position="1015"/>
    </location>
</feature>
<reference evidence="5 6" key="1">
    <citation type="submission" date="2019-07" db="EMBL/GenBank/DDBJ databases">
        <title>Lentzea xizangensis sp. nov., isolated from Qinghai-Tibetan Plateau Soils.</title>
        <authorList>
            <person name="Huang J."/>
        </authorList>
    </citation>
    <scope>NUCLEOTIDE SEQUENCE [LARGE SCALE GENOMIC DNA]</scope>
    <source>
        <strain evidence="5 6">FXJ1.1311</strain>
    </source>
</reference>
<dbReference type="EMBL" id="VOBR01000012">
    <property type="protein sequence ID" value="TWP50560.1"/>
    <property type="molecule type" value="Genomic_DNA"/>
</dbReference>
<dbReference type="InterPro" id="IPR019775">
    <property type="entry name" value="WD40_repeat_CS"/>
</dbReference>
<dbReference type="PANTHER" id="PTHR22847:SF637">
    <property type="entry name" value="WD REPEAT DOMAIN 5B"/>
    <property type="match status" value="1"/>
</dbReference>
<accession>A0A563ESD9</accession>
<dbReference type="InterPro" id="IPR010982">
    <property type="entry name" value="Lambda_DNA-bd_dom_sf"/>
</dbReference>
<dbReference type="SUPFAM" id="SSF47413">
    <property type="entry name" value="lambda repressor-like DNA-binding domains"/>
    <property type="match status" value="1"/>
</dbReference>
<dbReference type="SMART" id="SM00320">
    <property type="entry name" value="WD40"/>
    <property type="match status" value="13"/>
</dbReference>
<dbReference type="SUPFAM" id="SSF52540">
    <property type="entry name" value="P-loop containing nucleoside triphosphate hydrolases"/>
    <property type="match status" value="1"/>
</dbReference>
<dbReference type="InterPro" id="IPR027417">
    <property type="entry name" value="P-loop_NTPase"/>
</dbReference>
<protein>
    <recommendedName>
        <fullName evidence="4">Novel STAND NTPase 1 domain-containing protein</fullName>
    </recommendedName>
</protein>
<evidence type="ECO:0000256" key="2">
    <source>
        <dbReference type="ARBA" id="ARBA00022737"/>
    </source>
</evidence>
<feature type="repeat" description="WD" evidence="3">
    <location>
        <begin position="637"/>
        <end position="678"/>
    </location>
</feature>
<comment type="caution">
    <text evidence="5">The sequence shown here is derived from an EMBL/GenBank/DDBJ whole genome shotgun (WGS) entry which is preliminary data.</text>
</comment>
<feature type="repeat" description="WD" evidence="3">
    <location>
        <begin position="1095"/>
        <end position="1136"/>
    </location>
</feature>
<dbReference type="GO" id="GO:0003677">
    <property type="term" value="F:DNA binding"/>
    <property type="evidence" value="ECO:0007669"/>
    <property type="project" value="InterPro"/>
</dbReference>
<name>A0A563ESD9_9PSEU</name>
<dbReference type="OrthoDB" id="134501at2"/>
<dbReference type="PRINTS" id="PR00320">
    <property type="entry name" value="GPROTEINBRPT"/>
</dbReference>
<dbReference type="PROSITE" id="PS00678">
    <property type="entry name" value="WD_REPEATS_1"/>
    <property type="match status" value="7"/>
</dbReference>
<keyword evidence="2" id="KW-0677">Repeat</keyword>
<keyword evidence="6" id="KW-1185">Reference proteome</keyword>
<dbReference type="InterPro" id="IPR049052">
    <property type="entry name" value="nSTAND1"/>
</dbReference>
<sequence>MPRPEREVDPDSGPVALFAAQLREMRRAAGGPGYRLLAERSGYSMSTLADAAGGRRLPSLAVTLAFVRACGGDVVVWEPRWQQTARLMAARVTDSEARAPYRGLASYDVGDADLFFGRRRLVEQLTRMLREQSFVAAFGVSGSGKSSLLRAGLVPAMATQVDETGRSPVIVTPGADPVVALHSALETVPADRNVLLIVDQFEELFTLCADPIVRGEFVAGLAELAARPGADNRVVIGVRADFYARCTELPDLATLLAEASVPVPPLNDDELREAITKPAHQAGLTVERALVTKILADAGGQSGALPLVSHALLETWRQRRGDVLTVAGYEATGGVAHAIAQTAEAVYTGLDHDQQQTVRQTLTRLVALAEGGQDTRRRVHRGELDFPAVDKVLETLAAARLVVLDDDTVEVAHEALISAWPRLRTWLTADREALRTHRQLIEAAAMWHSLDRDAGALYRGTRLAIVQEWAEEESHLAGLNRGEREFLDESVSAAFAERTAVGRRARQRRVLTAALAGLLVLSVVAGAVATWQWRSALGERQQAVSRQFAIQSSVLASTDVAEELRLGLEAYQAAPTVEARGALLSAASRIAYTGRLDHSGMVKDVVFSPDGRQLATAGQDGRIVLWDVADRARRQVLTGHDAAVRSLAYGPDGRWLVSGSLNGTVIVWDLQQHAEIRRLHGMSGLVDSVAVSPDGTLVAAVGQDHRIMLWRVADGAGLGELAGHGGEFSEVAFCSNSQVVSAGDDGTAVVWDLGNRVRSHTLRASAQAVYTVACSHDGRTAAVAGEDRAVTIWDTGTGERRRVMRDHSNSVRALAFSPDDATLVSAGYDGTAMVWDVRRGQRLITLTGHTSALYAVAFSPDGRTIASGSRDRTVLLWDREHMPMAGHVDEVNAVAVAPDGRAVASASKDDTVVVWDPATAAARTVAISTPPALAVDRGAAAIEYSPDGQRLLVAYRDQTARIWDTTSGRLIHTLTGHTDRLLTAAFHPEGRTAVTGGLDRTTRIWDTERGTTVATLPHEAQVQSVAFSRDGTVLLTATQDGVLTLWNTSNWTARRVVHDEPGLISAALNLELNLIAVGRADGTTALWSTTGVAVLSGHTGPVNSLAFHPGNRFLATASLDQTIRIWDLSQRQTWAALTGSAGGVSDITWSTADQHLYSVGGDHTVTRWITDPDTASHHVCENLAHRFPAKPRPGSCSSAR</sequence>
<dbReference type="InterPro" id="IPR036322">
    <property type="entry name" value="WD40_repeat_dom_sf"/>
</dbReference>